<feature type="chain" id="PRO_5045898550" description="Lipoprotein" evidence="2">
    <location>
        <begin position="20"/>
        <end position="109"/>
    </location>
</feature>
<name>A0ABY9WLY3_9BACT</name>
<accession>A0ABY9WLY3</accession>
<proteinExistence type="predicted"/>
<dbReference type="RefSeq" id="WP_395818373.1">
    <property type="nucleotide sequence ID" value="NZ_CP043494.1"/>
</dbReference>
<organism evidence="3 4">
    <name type="scientific">Archangium minus</name>
    <dbReference type="NCBI Taxonomy" id="83450"/>
    <lineage>
        <taxon>Bacteria</taxon>
        <taxon>Pseudomonadati</taxon>
        <taxon>Myxococcota</taxon>
        <taxon>Myxococcia</taxon>
        <taxon>Myxococcales</taxon>
        <taxon>Cystobacterineae</taxon>
        <taxon>Archangiaceae</taxon>
        <taxon>Archangium</taxon>
    </lineage>
</organism>
<gene>
    <name evidence="3" type="ORF">F0U60_12390</name>
</gene>
<feature type="compositionally biased region" description="Polar residues" evidence="1">
    <location>
        <begin position="34"/>
        <end position="44"/>
    </location>
</feature>
<evidence type="ECO:0000256" key="1">
    <source>
        <dbReference type="SAM" id="MobiDB-lite"/>
    </source>
</evidence>
<sequence>MTVRTLLLVLSTTTLSALAGCATTQTAPREDAAASTSTQVSEQGQGEHKGCSCAHHKAQDGAAQAADAKGCGCPHCAKMATKTGAEEAKSCGCSHKQNGGQAQAMDSES</sequence>
<keyword evidence="4" id="KW-1185">Reference proteome</keyword>
<feature type="region of interest" description="Disordered" evidence="1">
    <location>
        <begin position="90"/>
        <end position="109"/>
    </location>
</feature>
<dbReference type="EMBL" id="CP043494">
    <property type="protein sequence ID" value="WNG44799.1"/>
    <property type="molecule type" value="Genomic_DNA"/>
</dbReference>
<evidence type="ECO:0000313" key="4">
    <source>
        <dbReference type="Proteomes" id="UP001611383"/>
    </source>
</evidence>
<evidence type="ECO:0000256" key="2">
    <source>
        <dbReference type="SAM" id="SignalP"/>
    </source>
</evidence>
<feature type="signal peptide" evidence="2">
    <location>
        <begin position="1"/>
        <end position="19"/>
    </location>
</feature>
<reference evidence="3 4" key="1">
    <citation type="submission" date="2019-08" db="EMBL/GenBank/DDBJ databases">
        <title>Archangium and Cystobacter genomes.</title>
        <authorList>
            <person name="Chen I.-C.K."/>
            <person name="Wielgoss S."/>
        </authorList>
    </citation>
    <scope>NUCLEOTIDE SEQUENCE [LARGE SCALE GENOMIC DNA]</scope>
    <source>
        <strain evidence="3 4">Cbm 6</strain>
    </source>
</reference>
<keyword evidence="2" id="KW-0732">Signal</keyword>
<evidence type="ECO:0008006" key="5">
    <source>
        <dbReference type="Google" id="ProtNLM"/>
    </source>
</evidence>
<dbReference type="PROSITE" id="PS51257">
    <property type="entry name" value="PROKAR_LIPOPROTEIN"/>
    <property type="match status" value="1"/>
</dbReference>
<protein>
    <recommendedName>
        <fullName evidence="5">Lipoprotein</fullName>
    </recommendedName>
</protein>
<dbReference type="Proteomes" id="UP001611383">
    <property type="component" value="Chromosome"/>
</dbReference>
<feature type="compositionally biased region" description="Polar residues" evidence="1">
    <location>
        <begin position="95"/>
        <end position="109"/>
    </location>
</feature>
<feature type="region of interest" description="Disordered" evidence="1">
    <location>
        <begin position="25"/>
        <end position="47"/>
    </location>
</feature>
<evidence type="ECO:0000313" key="3">
    <source>
        <dbReference type="EMBL" id="WNG44799.1"/>
    </source>
</evidence>